<dbReference type="InterPro" id="IPR036217">
    <property type="entry name" value="MethylDNA_cys_MeTrfase_DNAb"/>
</dbReference>
<sequence>MAPDDPPTVGPMAVEDLPPVADLVLAIVDQVPEGRVTTYGDVGKVAGVGPRQVGAVMSRYGSLVAWWRVLRADGRPPQGLEDEAVARYREEGTPLRSGRVDLSRARHPLLPVEDVSPA</sequence>
<evidence type="ECO:0000256" key="2">
    <source>
        <dbReference type="SAM" id="MobiDB-lite"/>
    </source>
</evidence>
<protein>
    <submittedName>
        <fullName evidence="4">MGMT family protein</fullName>
    </submittedName>
</protein>
<comment type="caution">
    <text evidence="4">The sequence shown here is derived from an EMBL/GenBank/DDBJ whole genome shotgun (WGS) entry which is preliminary data.</text>
</comment>
<dbReference type="InterPro" id="IPR052520">
    <property type="entry name" value="ATL_DNA_repair"/>
</dbReference>
<feature type="region of interest" description="Disordered" evidence="2">
    <location>
        <begin position="99"/>
        <end position="118"/>
    </location>
</feature>
<dbReference type="Proteomes" id="UP001528912">
    <property type="component" value="Unassembled WGS sequence"/>
</dbReference>
<evidence type="ECO:0000313" key="4">
    <source>
        <dbReference type="EMBL" id="MDF8265026.1"/>
    </source>
</evidence>
<proteinExistence type="predicted"/>
<dbReference type="EMBL" id="JAROAV010000031">
    <property type="protein sequence ID" value="MDF8265026.1"/>
    <property type="molecule type" value="Genomic_DNA"/>
</dbReference>
<feature type="domain" description="Methylated-DNA-[protein]-cysteine S-methyltransferase DNA binding" evidence="3">
    <location>
        <begin position="23"/>
        <end position="76"/>
    </location>
</feature>
<dbReference type="SUPFAM" id="SSF46767">
    <property type="entry name" value="Methylated DNA-protein cysteine methyltransferase, C-terminal domain"/>
    <property type="match status" value="1"/>
</dbReference>
<dbReference type="Pfam" id="PF01035">
    <property type="entry name" value="DNA_binding_1"/>
    <property type="match status" value="1"/>
</dbReference>
<dbReference type="RefSeq" id="WP_277192383.1">
    <property type="nucleotide sequence ID" value="NZ_JAROAV010000031.1"/>
</dbReference>
<dbReference type="InterPro" id="IPR036388">
    <property type="entry name" value="WH-like_DNA-bd_sf"/>
</dbReference>
<name>A0ABT6C8I0_9MICO</name>
<evidence type="ECO:0000259" key="3">
    <source>
        <dbReference type="Pfam" id="PF01035"/>
    </source>
</evidence>
<accession>A0ABT6C8I0</accession>
<gene>
    <name evidence="4" type="ORF">P4R38_12285</name>
</gene>
<dbReference type="PANTHER" id="PTHR42942">
    <property type="entry name" value="6-O-METHYLGUANINE DNA METHYLTRANSFERASE"/>
    <property type="match status" value="1"/>
</dbReference>
<dbReference type="PANTHER" id="PTHR42942:SF1">
    <property type="entry name" value="ALKYLTRANSFERASE-LIKE PROTEIN 1"/>
    <property type="match status" value="1"/>
</dbReference>
<dbReference type="Gene3D" id="1.10.10.10">
    <property type="entry name" value="Winged helix-like DNA-binding domain superfamily/Winged helix DNA-binding domain"/>
    <property type="match status" value="1"/>
</dbReference>
<organism evidence="4 5">
    <name type="scientific">Luteipulveratus flavus</name>
    <dbReference type="NCBI Taxonomy" id="3031728"/>
    <lineage>
        <taxon>Bacteria</taxon>
        <taxon>Bacillati</taxon>
        <taxon>Actinomycetota</taxon>
        <taxon>Actinomycetes</taxon>
        <taxon>Micrococcales</taxon>
        <taxon>Dermacoccaceae</taxon>
        <taxon>Luteipulveratus</taxon>
    </lineage>
</organism>
<evidence type="ECO:0000313" key="5">
    <source>
        <dbReference type="Proteomes" id="UP001528912"/>
    </source>
</evidence>
<dbReference type="InterPro" id="IPR014048">
    <property type="entry name" value="MethylDNA_cys_MeTrfase_DNA-bd"/>
</dbReference>
<reference evidence="4 5" key="1">
    <citation type="submission" date="2023-03" db="EMBL/GenBank/DDBJ databases">
        <title>YIM 133296 draft genome.</title>
        <authorList>
            <person name="Xiong L."/>
        </authorList>
    </citation>
    <scope>NUCLEOTIDE SEQUENCE [LARGE SCALE GENOMIC DNA]</scope>
    <source>
        <strain evidence="4 5">YIM 133296</strain>
    </source>
</reference>
<keyword evidence="1" id="KW-0227">DNA damage</keyword>
<keyword evidence="5" id="KW-1185">Reference proteome</keyword>
<evidence type="ECO:0000256" key="1">
    <source>
        <dbReference type="ARBA" id="ARBA00022763"/>
    </source>
</evidence>